<dbReference type="InterPro" id="IPR036047">
    <property type="entry name" value="F-box-like_dom_sf"/>
</dbReference>
<dbReference type="CDD" id="cd09917">
    <property type="entry name" value="F-box_SF"/>
    <property type="match status" value="1"/>
</dbReference>
<name>A0ABR0EW77_ZASCE</name>
<evidence type="ECO:0000256" key="1">
    <source>
        <dbReference type="SAM" id="MobiDB-lite"/>
    </source>
</evidence>
<reference evidence="2 3" key="1">
    <citation type="journal article" date="2023" name="G3 (Bethesda)">
        <title>A chromosome-level genome assembly of Zasmidium syzygii isolated from banana leaves.</title>
        <authorList>
            <person name="van Westerhoven A.C."/>
            <person name="Mehrabi R."/>
            <person name="Talebi R."/>
            <person name="Steentjes M.B.F."/>
            <person name="Corcolon B."/>
            <person name="Chong P.A."/>
            <person name="Kema G.H.J."/>
            <person name="Seidl M.F."/>
        </authorList>
    </citation>
    <scope>NUCLEOTIDE SEQUENCE [LARGE SCALE GENOMIC DNA]</scope>
    <source>
        <strain evidence="2 3">P124</strain>
    </source>
</reference>
<organism evidence="2 3">
    <name type="scientific">Zasmidium cellare</name>
    <name type="common">Wine cellar mold</name>
    <name type="synonym">Racodium cellare</name>
    <dbReference type="NCBI Taxonomy" id="395010"/>
    <lineage>
        <taxon>Eukaryota</taxon>
        <taxon>Fungi</taxon>
        <taxon>Dikarya</taxon>
        <taxon>Ascomycota</taxon>
        <taxon>Pezizomycotina</taxon>
        <taxon>Dothideomycetes</taxon>
        <taxon>Dothideomycetidae</taxon>
        <taxon>Mycosphaerellales</taxon>
        <taxon>Mycosphaerellaceae</taxon>
        <taxon>Zasmidium</taxon>
    </lineage>
</organism>
<dbReference type="SUPFAM" id="SSF81383">
    <property type="entry name" value="F-box domain"/>
    <property type="match status" value="1"/>
</dbReference>
<accession>A0ABR0EW77</accession>
<dbReference type="EMBL" id="JAXOVC010000002">
    <property type="protein sequence ID" value="KAK4505879.1"/>
    <property type="molecule type" value="Genomic_DNA"/>
</dbReference>
<evidence type="ECO:0008006" key="4">
    <source>
        <dbReference type="Google" id="ProtNLM"/>
    </source>
</evidence>
<keyword evidence="3" id="KW-1185">Reference proteome</keyword>
<dbReference type="Proteomes" id="UP001305779">
    <property type="component" value="Unassembled WGS sequence"/>
</dbReference>
<gene>
    <name evidence="2" type="ORF">PRZ48_003844</name>
</gene>
<proteinExistence type="predicted"/>
<comment type="caution">
    <text evidence="2">The sequence shown here is derived from an EMBL/GenBank/DDBJ whole genome shotgun (WGS) entry which is preliminary data.</text>
</comment>
<sequence>MAPDPSRLPLETTKMRAKAEEKTVEATGPRSEEPPVYVGVAADAVFNTAELIEKILLDVPFRTLLTSQRVSKQWKDAIAGSKEIQEKLFLRPAKAKGAFRKFSYLLDRHELGDLFDVIFGPYGRDSAVEHIPFESVDRSKSFALQASLNPLFQNSLEVMGLPWDRAEDGEQVALNNIALVNHIAKTEKKDMPTLLGKVKSSYLDMFLSQPPAEAVELCCGDRSRTIRSNEGIRIRHIVAACLEIKMSMQEEGIEKKKIVDYFRPGSGRFYIDFPGILHNQELGPAFLFCSKTGFGVEDPRSKKGVIYDD</sequence>
<feature type="compositionally biased region" description="Basic and acidic residues" evidence="1">
    <location>
        <begin position="13"/>
        <end position="24"/>
    </location>
</feature>
<evidence type="ECO:0000313" key="3">
    <source>
        <dbReference type="Proteomes" id="UP001305779"/>
    </source>
</evidence>
<evidence type="ECO:0000313" key="2">
    <source>
        <dbReference type="EMBL" id="KAK4505879.1"/>
    </source>
</evidence>
<protein>
    <recommendedName>
        <fullName evidence="4">F-box domain-containing protein</fullName>
    </recommendedName>
</protein>
<feature type="region of interest" description="Disordered" evidence="1">
    <location>
        <begin position="1"/>
        <end position="32"/>
    </location>
</feature>